<reference evidence="19 20" key="1">
    <citation type="journal article" date="2017" name="ISME J.">
        <title>Energy and carbon metabolisms in a deep terrestrial subsurface fluid microbial community.</title>
        <authorList>
            <person name="Momper L."/>
            <person name="Jungbluth S.P."/>
            <person name="Lee M.D."/>
            <person name="Amend J.P."/>
        </authorList>
    </citation>
    <scope>NUCLEOTIDE SEQUENCE [LARGE SCALE GENOMIC DNA]</scope>
    <source>
        <strain evidence="19">SURF_46</strain>
    </source>
</reference>
<gene>
    <name evidence="15 19" type="primary">trmD</name>
    <name evidence="19" type="ORF">C4561_02465</name>
</gene>
<dbReference type="GO" id="GO:0002939">
    <property type="term" value="P:tRNA N1-guanine methylation"/>
    <property type="evidence" value="ECO:0007669"/>
    <property type="project" value="TreeGrafter"/>
</dbReference>
<evidence type="ECO:0000256" key="15">
    <source>
        <dbReference type="HAMAP-Rule" id="MF_00605"/>
    </source>
</evidence>
<evidence type="ECO:0000256" key="4">
    <source>
        <dbReference type="ARBA" id="ARBA00011738"/>
    </source>
</evidence>
<comment type="function">
    <text evidence="1 15 17">Specifically methylates guanosine-37 in various tRNAs.</text>
</comment>
<keyword evidence="8 15" id="KW-0489">Methyltransferase</keyword>
<comment type="subunit">
    <text evidence="4 15 17">Homodimer.</text>
</comment>
<evidence type="ECO:0000313" key="19">
    <source>
        <dbReference type="EMBL" id="RJR27391.1"/>
    </source>
</evidence>
<name>A0A3A4ZDW9_UNCKA</name>
<dbReference type="PANTHER" id="PTHR46417">
    <property type="entry name" value="TRNA (GUANINE-N(1)-)-METHYLTRANSFERASE"/>
    <property type="match status" value="1"/>
</dbReference>
<evidence type="ECO:0000256" key="16">
    <source>
        <dbReference type="PIRSR" id="PIRSR000386-1"/>
    </source>
</evidence>
<sequence>MRFMITIDVITLFPNLFQEHLNNLPFKKAINSGLLKVNLINLRDYALDDYGTVDDKPYGGGTGMLLMIEPVYKALTDIYGENFEKQSDKKRIIALSPRGNTYSQSKAAELSRETRITFICGRYEGMDARIEEELATEAISIGNYVVSGGELPCLVIMESLTRLLPGVLEKDDAAENESFSNGNYEHPQYTRPEEFRGMKVPGVLLSGDHKKIDDWKNENKGPILPILG</sequence>
<evidence type="ECO:0000256" key="10">
    <source>
        <dbReference type="ARBA" id="ARBA00022691"/>
    </source>
</evidence>
<evidence type="ECO:0000256" key="6">
    <source>
        <dbReference type="ARBA" id="ARBA00014679"/>
    </source>
</evidence>
<dbReference type="InterPro" id="IPR002649">
    <property type="entry name" value="tRNA_m1G_MeTrfase_TrmD"/>
</dbReference>
<evidence type="ECO:0000256" key="9">
    <source>
        <dbReference type="ARBA" id="ARBA00022679"/>
    </source>
</evidence>
<dbReference type="PIRSF" id="PIRSF000386">
    <property type="entry name" value="tRNA_mtase"/>
    <property type="match status" value="1"/>
</dbReference>
<keyword evidence="7 15" id="KW-0963">Cytoplasm</keyword>
<dbReference type="GO" id="GO:0052906">
    <property type="term" value="F:tRNA (guanine(37)-N1)-methyltransferase activity"/>
    <property type="evidence" value="ECO:0007669"/>
    <property type="project" value="UniProtKB-UniRule"/>
</dbReference>
<dbReference type="CDD" id="cd18080">
    <property type="entry name" value="TrmD-like"/>
    <property type="match status" value="1"/>
</dbReference>
<dbReference type="EC" id="2.1.1.228" evidence="5 15"/>
<evidence type="ECO:0000256" key="8">
    <source>
        <dbReference type="ARBA" id="ARBA00022603"/>
    </source>
</evidence>
<proteinExistence type="inferred from homology"/>
<dbReference type="EMBL" id="QZJF01000012">
    <property type="protein sequence ID" value="RJR27391.1"/>
    <property type="molecule type" value="Genomic_DNA"/>
</dbReference>
<dbReference type="Proteomes" id="UP000265540">
    <property type="component" value="Unassembled WGS sequence"/>
</dbReference>
<organism evidence="19 20">
    <name type="scientific">candidate division WWE3 bacterium</name>
    <dbReference type="NCBI Taxonomy" id="2053526"/>
    <lineage>
        <taxon>Bacteria</taxon>
        <taxon>Katanobacteria</taxon>
    </lineage>
</organism>
<dbReference type="NCBIfam" id="TIGR00088">
    <property type="entry name" value="trmD"/>
    <property type="match status" value="1"/>
</dbReference>
<dbReference type="Pfam" id="PF01746">
    <property type="entry name" value="tRNA_m1G_MT"/>
    <property type="match status" value="1"/>
</dbReference>
<keyword evidence="9 15" id="KW-0808">Transferase</keyword>
<evidence type="ECO:0000256" key="2">
    <source>
        <dbReference type="ARBA" id="ARBA00004496"/>
    </source>
</evidence>
<accession>A0A3A4ZDW9</accession>
<comment type="catalytic activity">
    <reaction evidence="14 15 17">
        <text>guanosine(37) in tRNA + S-adenosyl-L-methionine = N(1)-methylguanosine(37) in tRNA + S-adenosyl-L-homocysteine + H(+)</text>
        <dbReference type="Rhea" id="RHEA:36899"/>
        <dbReference type="Rhea" id="RHEA-COMP:10145"/>
        <dbReference type="Rhea" id="RHEA-COMP:10147"/>
        <dbReference type="ChEBI" id="CHEBI:15378"/>
        <dbReference type="ChEBI" id="CHEBI:57856"/>
        <dbReference type="ChEBI" id="CHEBI:59789"/>
        <dbReference type="ChEBI" id="CHEBI:73542"/>
        <dbReference type="ChEBI" id="CHEBI:74269"/>
        <dbReference type="EC" id="2.1.1.228"/>
    </reaction>
</comment>
<feature type="binding site" evidence="15 16">
    <location>
        <begin position="141"/>
        <end position="146"/>
    </location>
    <ligand>
        <name>S-adenosyl-L-methionine</name>
        <dbReference type="ChEBI" id="CHEBI:59789"/>
    </ligand>
</feature>
<dbReference type="GO" id="GO:0005829">
    <property type="term" value="C:cytosol"/>
    <property type="evidence" value="ECO:0007669"/>
    <property type="project" value="TreeGrafter"/>
</dbReference>
<feature type="domain" description="tRNA methyltransferase TRMD/TRM10-type" evidence="18">
    <location>
        <begin position="6"/>
        <end position="219"/>
    </location>
</feature>
<dbReference type="InterPro" id="IPR023148">
    <property type="entry name" value="tRNA_m1G_MeTrfase_C_sf"/>
</dbReference>
<comment type="caution">
    <text evidence="19">The sequence shown here is derived from an EMBL/GenBank/DDBJ whole genome shotgun (WGS) entry which is preliminary data.</text>
</comment>
<evidence type="ECO:0000256" key="13">
    <source>
        <dbReference type="ARBA" id="ARBA00033392"/>
    </source>
</evidence>
<keyword evidence="10 15" id="KW-0949">S-adenosyl-L-methionine</keyword>
<evidence type="ECO:0000259" key="18">
    <source>
        <dbReference type="Pfam" id="PF01746"/>
    </source>
</evidence>
<dbReference type="PANTHER" id="PTHR46417:SF1">
    <property type="entry name" value="TRNA (GUANINE-N(1)-)-METHYLTRANSFERASE"/>
    <property type="match status" value="1"/>
</dbReference>
<comment type="similarity">
    <text evidence="3 15 17">Belongs to the RNA methyltransferase TrmD family.</text>
</comment>
<dbReference type="Gene3D" id="3.40.1280.10">
    <property type="match status" value="1"/>
</dbReference>
<evidence type="ECO:0000256" key="5">
    <source>
        <dbReference type="ARBA" id="ARBA00012807"/>
    </source>
</evidence>
<evidence type="ECO:0000256" key="12">
    <source>
        <dbReference type="ARBA" id="ARBA00029736"/>
    </source>
</evidence>
<dbReference type="AlphaFoldDB" id="A0A3A4ZDW9"/>
<protein>
    <recommendedName>
        <fullName evidence="6 15">tRNA (guanine-N(1)-)-methyltransferase</fullName>
        <ecNumber evidence="5 15">2.1.1.228</ecNumber>
    </recommendedName>
    <alternativeName>
        <fullName evidence="12 15">M1G-methyltransferase</fullName>
    </alternativeName>
    <alternativeName>
        <fullName evidence="13 15">tRNA [GM37] methyltransferase</fullName>
    </alternativeName>
</protein>
<evidence type="ECO:0000256" key="7">
    <source>
        <dbReference type="ARBA" id="ARBA00022490"/>
    </source>
</evidence>
<dbReference type="SUPFAM" id="SSF75217">
    <property type="entry name" value="alpha/beta knot"/>
    <property type="match status" value="1"/>
</dbReference>
<feature type="binding site" evidence="15 16">
    <location>
        <position position="121"/>
    </location>
    <ligand>
        <name>S-adenosyl-L-methionine</name>
        <dbReference type="ChEBI" id="CHEBI:59789"/>
    </ligand>
</feature>
<dbReference type="Gene3D" id="1.10.1270.20">
    <property type="entry name" value="tRNA(m1g37)methyltransferase, domain 2"/>
    <property type="match status" value="1"/>
</dbReference>
<evidence type="ECO:0000256" key="1">
    <source>
        <dbReference type="ARBA" id="ARBA00002634"/>
    </source>
</evidence>
<dbReference type="NCBIfam" id="NF000648">
    <property type="entry name" value="PRK00026.1"/>
    <property type="match status" value="1"/>
</dbReference>
<keyword evidence="11 15" id="KW-0819">tRNA processing</keyword>
<dbReference type="InterPro" id="IPR029028">
    <property type="entry name" value="Alpha/beta_knot_MTases"/>
</dbReference>
<evidence type="ECO:0000256" key="14">
    <source>
        <dbReference type="ARBA" id="ARBA00047783"/>
    </source>
</evidence>
<dbReference type="InterPro" id="IPR029026">
    <property type="entry name" value="tRNA_m1G_MTases_N"/>
</dbReference>
<evidence type="ECO:0000256" key="17">
    <source>
        <dbReference type="RuleBase" id="RU003464"/>
    </source>
</evidence>
<dbReference type="InterPro" id="IPR016009">
    <property type="entry name" value="tRNA_MeTrfase_TRMD/TRM10"/>
</dbReference>
<evidence type="ECO:0000256" key="11">
    <source>
        <dbReference type="ARBA" id="ARBA00022694"/>
    </source>
</evidence>
<evidence type="ECO:0000313" key="20">
    <source>
        <dbReference type="Proteomes" id="UP000265540"/>
    </source>
</evidence>
<comment type="subcellular location">
    <subcellularLocation>
        <location evidence="2 15 17">Cytoplasm</location>
    </subcellularLocation>
</comment>
<evidence type="ECO:0000256" key="3">
    <source>
        <dbReference type="ARBA" id="ARBA00007630"/>
    </source>
</evidence>
<dbReference type="HAMAP" id="MF_00605">
    <property type="entry name" value="TrmD"/>
    <property type="match status" value="1"/>
</dbReference>